<dbReference type="EMBL" id="JAODUP010001541">
    <property type="protein sequence ID" value="KAK2139954.1"/>
    <property type="molecule type" value="Genomic_DNA"/>
</dbReference>
<keyword evidence="2" id="KW-1185">Reference proteome</keyword>
<sequence length="248" mass="27325">MWRGHVQGTKAMTCKATVMEKDSDFTRDSLFHTSNLIHFVQTPRGRGALADKGPNHQAGVCLSHIDRGRGGSPADANFDVDLDHVTEGFLQRDIRVGNARHLIFATMAMLTLLGKAKMCVHAFIRSGMSLKQIPLAFVTMTNRGRMAYEAVFRALCELIHTPPAVERMVMDYEGELSLQTAYSNDPGTNSICRKLMALRLLPQEHITAIFEAIVRQAGVGVPAINNLFEYTQNPNSSIPVAGRFLASP</sequence>
<reference evidence="1" key="1">
    <citation type="journal article" date="2023" name="Mol. Biol. Evol.">
        <title>Third-Generation Sequencing Reveals the Adaptive Role of the Epigenome in Three Deep-Sea Polychaetes.</title>
        <authorList>
            <person name="Perez M."/>
            <person name="Aroh O."/>
            <person name="Sun Y."/>
            <person name="Lan Y."/>
            <person name="Juniper S.K."/>
            <person name="Young C.R."/>
            <person name="Angers B."/>
            <person name="Qian P.Y."/>
        </authorList>
    </citation>
    <scope>NUCLEOTIDE SEQUENCE</scope>
    <source>
        <strain evidence="1">P08H-3</strain>
    </source>
</reference>
<gene>
    <name evidence="1" type="ORF">LSH36_1543g00022</name>
</gene>
<dbReference type="Proteomes" id="UP001208570">
    <property type="component" value="Unassembled WGS sequence"/>
</dbReference>
<evidence type="ECO:0000313" key="2">
    <source>
        <dbReference type="Proteomes" id="UP001208570"/>
    </source>
</evidence>
<evidence type="ECO:0000313" key="1">
    <source>
        <dbReference type="EMBL" id="KAK2139954.1"/>
    </source>
</evidence>
<accession>A0AAD9ISN8</accession>
<dbReference type="AlphaFoldDB" id="A0AAD9ISN8"/>
<proteinExistence type="predicted"/>
<name>A0AAD9ISN8_9ANNE</name>
<protein>
    <recommendedName>
        <fullName evidence="3">MULE transposase domain-containing protein</fullName>
    </recommendedName>
</protein>
<evidence type="ECO:0008006" key="3">
    <source>
        <dbReference type="Google" id="ProtNLM"/>
    </source>
</evidence>
<organism evidence="1 2">
    <name type="scientific">Paralvinella palmiformis</name>
    <dbReference type="NCBI Taxonomy" id="53620"/>
    <lineage>
        <taxon>Eukaryota</taxon>
        <taxon>Metazoa</taxon>
        <taxon>Spiralia</taxon>
        <taxon>Lophotrochozoa</taxon>
        <taxon>Annelida</taxon>
        <taxon>Polychaeta</taxon>
        <taxon>Sedentaria</taxon>
        <taxon>Canalipalpata</taxon>
        <taxon>Terebellida</taxon>
        <taxon>Terebelliformia</taxon>
        <taxon>Alvinellidae</taxon>
        <taxon>Paralvinella</taxon>
    </lineage>
</organism>
<comment type="caution">
    <text evidence="1">The sequence shown here is derived from an EMBL/GenBank/DDBJ whole genome shotgun (WGS) entry which is preliminary data.</text>
</comment>